<dbReference type="SMART" id="SM00448">
    <property type="entry name" value="REC"/>
    <property type="match status" value="1"/>
</dbReference>
<evidence type="ECO:0000256" key="1">
    <source>
        <dbReference type="ARBA" id="ARBA00023015"/>
    </source>
</evidence>
<proteinExistence type="predicted"/>
<dbReference type="InterPro" id="IPR016032">
    <property type="entry name" value="Sig_transdc_resp-reg_C-effctor"/>
</dbReference>
<reference evidence="7" key="1">
    <citation type="journal article" date="2018" name="J. Phycol.">
        <title>Organellar genomics: a useful tool to study evolutionary relationships and molecular evolution in Gracilariaceae (Rhodophyta).</title>
        <authorList>
            <person name="Iha C."/>
            <person name="Grassa C.J."/>
            <person name="de M Lyra G."/>
            <person name="Davis C.C."/>
            <person name="Verbruggen H."/>
            <person name="Oliveira M.C."/>
        </authorList>
    </citation>
    <scope>NUCLEOTIDE SEQUENCE</scope>
    <source>
        <strain evidence="7">BG0039</strain>
    </source>
</reference>
<dbReference type="CDD" id="cd17574">
    <property type="entry name" value="REC_OmpR"/>
    <property type="match status" value="1"/>
</dbReference>
<evidence type="ECO:0000259" key="5">
    <source>
        <dbReference type="PROSITE" id="PS50043"/>
    </source>
</evidence>
<feature type="modified residue" description="4-aspartylphosphate" evidence="4">
    <location>
        <position position="57"/>
    </location>
</feature>
<dbReference type="InterPro" id="IPR036388">
    <property type="entry name" value="WH-like_DNA-bd_sf"/>
</dbReference>
<evidence type="ECO:0000259" key="6">
    <source>
        <dbReference type="PROSITE" id="PS50110"/>
    </source>
</evidence>
<dbReference type="EMBL" id="MH396161">
    <property type="protein sequence ID" value="AXF36224.1"/>
    <property type="molecule type" value="Genomic_DNA"/>
</dbReference>
<geneLocation type="chloroplast" evidence="7"/>
<dbReference type="GO" id="GO:0000976">
    <property type="term" value="F:transcription cis-regulatory region binding"/>
    <property type="evidence" value="ECO:0007669"/>
    <property type="project" value="TreeGrafter"/>
</dbReference>
<dbReference type="GO" id="GO:0005829">
    <property type="term" value="C:cytosol"/>
    <property type="evidence" value="ECO:0007669"/>
    <property type="project" value="TreeGrafter"/>
</dbReference>
<gene>
    <name evidence="7" type="primary">ycf29</name>
</gene>
<dbReference type="InterPro" id="IPR039420">
    <property type="entry name" value="WalR-like"/>
</dbReference>
<dbReference type="CDD" id="cd06170">
    <property type="entry name" value="LuxR_C_like"/>
    <property type="match status" value="1"/>
</dbReference>
<accession>A0A345AII8</accession>
<dbReference type="PANTHER" id="PTHR48111:SF67">
    <property type="entry name" value="TRANSCRIPTIONAL REGULATORY PROTEIN TCTD"/>
    <property type="match status" value="1"/>
</dbReference>
<protein>
    <recommendedName>
        <fullName evidence="8">TctD transcriptional regulator</fullName>
    </recommendedName>
</protein>
<dbReference type="RefSeq" id="YP_010199480.1">
    <property type="nucleotide sequence ID" value="NC_058670.1"/>
</dbReference>
<dbReference type="GO" id="GO:0032993">
    <property type="term" value="C:protein-DNA complex"/>
    <property type="evidence" value="ECO:0007669"/>
    <property type="project" value="TreeGrafter"/>
</dbReference>
<dbReference type="Gene3D" id="1.10.10.10">
    <property type="entry name" value="Winged helix-like DNA-binding domain superfamily/Winged helix DNA-binding domain"/>
    <property type="match status" value="1"/>
</dbReference>
<dbReference type="GeneID" id="68635621"/>
<name>A0A345AII8_9FLOR</name>
<dbReference type="PROSITE" id="PS50110">
    <property type="entry name" value="RESPONSE_REGULATORY"/>
    <property type="match status" value="1"/>
</dbReference>
<dbReference type="Pfam" id="PF00072">
    <property type="entry name" value="Response_reg"/>
    <property type="match status" value="1"/>
</dbReference>
<dbReference type="PRINTS" id="PR00038">
    <property type="entry name" value="HTHLUXR"/>
</dbReference>
<dbReference type="InterPro" id="IPR011006">
    <property type="entry name" value="CheY-like_superfamily"/>
</dbReference>
<evidence type="ECO:0000313" key="7">
    <source>
        <dbReference type="EMBL" id="AXF36224.1"/>
    </source>
</evidence>
<dbReference type="SUPFAM" id="SSF46894">
    <property type="entry name" value="C-terminal effector domain of the bipartite response regulators"/>
    <property type="match status" value="1"/>
</dbReference>
<dbReference type="Gene3D" id="3.40.50.2300">
    <property type="match status" value="1"/>
</dbReference>
<dbReference type="Pfam" id="PF00196">
    <property type="entry name" value="GerE"/>
    <property type="match status" value="1"/>
</dbReference>
<keyword evidence="7" id="KW-0934">Plastid</keyword>
<keyword evidence="3" id="KW-0804">Transcription</keyword>
<evidence type="ECO:0000256" key="3">
    <source>
        <dbReference type="ARBA" id="ARBA00023163"/>
    </source>
</evidence>
<dbReference type="InterPro" id="IPR000792">
    <property type="entry name" value="Tscrpt_reg_LuxR_C"/>
</dbReference>
<feature type="domain" description="Response regulatory" evidence="6">
    <location>
        <begin position="8"/>
        <end position="124"/>
    </location>
</feature>
<evidence type="ECO:0000256" key="2">
    <source>
        <dbReference type="ARBA" id="ARBA00023125"/>
    </source>
</evidence>
<dbReference type="InterPro" id="IPR001789">
    <property type="entry name" value="Sig_transdc_resp-reg_receiver"/>
</dbReference>
<dbReference type="PANTHER" id="PTHR48111">
    <property type="entry name" value="REGULATOR OF RPOS"/>
    <property type="match status" value="1"/>
</dbReference>
<dbReference type="AlphaFoldDB" id="A0A345AII8"/>
<keyword evidence="1" id="KW-0805">Transcription regulation</keyword>
<feature type="domain" description="HTH luxR-type" evidence="5">
    <location>
        <begin position="148"/>
        <end position="213"/>
    </location>
</feature>
<dbReference type="GO" id="GO:0006355">
    <property type="term" value="P:regulation of DNA-templated transcription"/>
    <property type="evidence" value="ECO:0007669"/>
    <property type="project" value="InterPro"/>
</dbReference>
<dbReference type="SUPFAM" id="SSF52172">
    <property type="entry name" value="CheY-like"/>
    <property type="match status" value="1"/>
</dbReference>
<dbReference type="GO" id="GO:0000156">
    <property type="term" value="F:phosphorelay response regulator activity"/>
    <property type="evidence" value="ECO:0007669"/>
    <property type="project" value="TreeGrafter"/>
</dbReference>
<keyword evidence="4" id="KW-0597">Phosphoprotein</keyword>
<evidence type="ECO:0000256" key="4">
    <source>
        <dbReference type="PROSITE-ProRule" id="PRU00169"/>
    </source>
</evidence>
<keyword evidence="7" id="KW-0150">Chloroplast</keyword>
<dbReference type="PROSITE" id="PS00622">
    <property type="entry name" value="HTH_LUXR_1"/>
    <property type="match status" value="1"/>
</dbReference>
<sequence length="220" mass="25459">MTYQNEKKILLIDDDIYLLNSIACYLRSEDFQVDIAENGYNGLQKIGFGQPDLIITDIMMPQLDGYDLIKEIRTNQISYKIPIILLTAKGMTSDRILGYNLGCNAYLTKPFYPQELIAIIKNIFNHIELSNKYKNNKSSLQLNTKTIKDSIFNTLTNREYKILTLVAKGYMNKEIANELKLSLRNVEKYVSRLLQKTHTRNRTELAKLALLTYFNIQKGE</sequence>
<evidence type="ECO:0008006" key="8">
    <source>
        <dbReference type="Google" id="ProtNLM"/>
    </source>
</evidence>
<keyword evidence="2" id="KW-0238">DNA-binding</keyword>
<dbReference type="PROSITE" id="PS50043">
    <property type="entry name" value="HTH_LUXR_2"/>
    <property type="match status" value="1"/>
</dbReference>
<dbReference type="SMART" id="SM00421">
    <property type="entry name" value="HTH_LUXR"/>
    <property type="match status" value="1"/>
</dbReference>
<organism evidence="7">
    <name type="scientific">Gracilariopsis tenuifrons</name>
    <dbReference type="NCBI Taxonomy" id="31472"/>
    <lineage>
        <taxon>Eukaryota</taxon>
        <taxon>Rhodophyta</taxon>
        <taxon>Florideophyceae</taxon>
        <taxon>Rhodymeniophycidae</taxon>
        <taxon>Gracilariales</taxon>
        <taxon>Gracilariaceae</taxon>
        <taxon>Gracilariopsis</taxon>
    </lineage>
</organism>